<keyword evidence="2" id="KW-1185">Reference proteome</keyword>
<sequence>MFKNPFNWWKRRVVPCNTPVFASESPSNSSLRASHEYVNINFDSSIRDRDRTALVDDLSSLEKLSFLPLPNGKSVNSYSKFDLNNFSLNFNNMLNDIGKLPIEYFDVILYDFCRETLNKDLDKNCIKLIKKLHHIYRLQSSAMDLKEAEAVLLNENLQVITEKNPNAINDYNLVKEALKILSSIAIKWGFIRIEDYLYRLVGNGANVCMLDLKEINSEIFSAESIWLAINLPKEPLCNLADDQLMQNSQTLISQLPELIGALVALNKDCDFSTTPSIAGLVASKNSEVEVLTGISPDYNANIVDYAQLKLKHGVFKCFNKNKFRDAVNNLYKKLKEFESVFRHFEYGLISNLVTITQNNET</sequence>
<proteinExistence type="predicted"/>
<gene>
    <name evidence="1" type="ORF">BSTOLATCC_MIC18643</name>
</gene>
<evidence type="ECO:0000313" key="2">
    <source>
        <dbReference type="Proteomes" id="UP001162131"/>
    </source>
</evidence>
<reference evidence="1" key="1">
    <citation type="submission" date="2021-09" db="EMBL/GenBank/DDBJ databases">
        <authorList>
            <consortium name="AG Swart"/>
            <person name="Singh M."/>
            <person name="Singh A."/>
            <person name="Seah K."/>
            <person name="Emmerich C."/>
        </authorList>
    </citation>
    <scope>NUCLEOTIDE SEQUENCE</scope>
    <source>
        <strain evidence="1">ATCC30299</strain>
    </source>
</reference>
<comment type="caution">
    <text evidence="1">The sequence shown here is derived from an EMBL/GenBank/DDBJ whole genome shotgun (WGS) entry which is preliminary data.</text>
</comment>
<accession>A0AAU9IUN6</accession>
<dbReference type="Proteomes" id="UP001162131">
    <property type="component" value="Unassembled WGS sequence"/>
</dbReference>
<name>A0AAU9IUN6_9CILI</name>
<organism evidence="1 2">
    <name type="scientific">Blepharisma stoltei</name>
    <dbReference type="NCBI Taxonomy" id="1481888"/>
    <lineage>
        <taxon>Eukaryota</taxon>
        <taxon>Sar</taxon>
        <taxon>Alveolata</taxon>
        <taxon>Ciliophora</taxon>
        <taxon>Postciliodesmatophora</taxon>
        <taxon>Heterotrichea</taxon>
        <taxon>Heterotrichida</taxon>
        <taxon>Blepharismidae</taxon>
        <taxon>Blepharisma</taxon>
    </lineage>
</organism>
<dbReference type="EMBL" id="CAJZBQ010000018">
    <property type="protein sequence ID" value="CAG9317392.1"/>
    <property type="molecule type" value="Genomic_DNA"/>
</dbReference>
<protein>
    <submittedName>
        <fullName evidence="1">Uncharacterized protein</fullName>
    </submittedName>
</protein>
<dbReference type="AlphaFoldDB" id="A0AAU9IUN6"/>
<evidence type="ECO:0000313" key="1">
    <source>
        <dbReference type="EMBL" id="CAG9317392.1"/>
    </source>
</evidence>